<gene>
    <name evidence="1" type="ORF">N1F79_03890</name>
</gene>
<sequence length="144" mass="15740">MKKYFLTAIFSALILTGCSVDNNNPTPQVVIAHWNLIKTTGGVAGVNHTFPLKTVIWTFDEANLKLTVVNNNTDDTKQDALDSGTYDYSVAKNNDDSYLSISENEFGGFKITSSQLVIDQNDLSQGSGADGFVYTFQKTLETAN</sequence>
<organism evidence="1 2">
    <name type="scientific">Flavivirga spongiicola</name>
    <dbReference type="NCBI Taxonomy" id="421621"/>
    <lineage>
        <taxon>Bacteria</taxon>
        <taxon>Pseudomonadati</taxon>
        <taxon>Bacteroidota</taxon>
        <taxon>Flavobacteriia</taxon>
        <taxon>Flavobacteriales</taxon>
        <taxon>Flavobacteriaceae</taxon>
        <taxon>Flavivirga</taxon>
    </lineage>
</organism>
<keyword evidence="1" id="KW-0449">Lipoprotein</keyword>
<evidence type="ECO:0000313" key="2">
    <source>
        <dbReference type="Proteomes" id="UP001337305"/>
    </source>
</evidence>
<dbReference type="PROSITE" id="PS51257">
    <property type="entry name" value="PROKAR_LIPOPROTEIN"/>
    <property type="match status" value="1"/>
</dbReference>
<dbReference type="Proteomes" id="UP001337305">
    <property type="component" value="Unassembled WGS sequence"/>
</dbReference>
<dbReference type="RefSeq" id="WP_303304640.1">
    <property type="nucleotide sequence ID" value="NZ_JAODOP010000004.1"/>
</dbReference>
<evidence type="ECO:0000313" key="1">
    <source>
        <dbReference type="EMBL" id="MEF3832258.1"/>
    </source>
</evidence>
<dbReference type="EMBL" id="JAODOP010000004">
    <property type="protein sequence ID" value="MEF3832258.1"/>
    <property type="molecule type" value="Genomic_DNA"/>
</dbReference>
<proteinExistence type="predicted"/>
<keyword evidence="2" id="KW-1185">Reference proteome</keyword>
<accession>A0ABU7XP18</accession>
<comment type="caution">
    <text evidence="1">The sequence shown here is derived from an EMBL/GenBank/DDBJ whole genome shotgun (WGS) entry which is preliminary data.</text>
</comment>
<protein>
    <submittedName>
        <fullName evidence="1">Lipoprotein</fullName>
    </submittedName>
</protein>
<name>A0ABU7XP18_9FLAO</name>
<reference evidence="1 2" key="1">
    <citation type="submission" date="2022-09" db="EMBL/GenBank/DDBJ databases">
        <title>Genome sequencing of Flavivirga sp. MEBiC05379.</title>
        <authorList>
            <person name="Oh H.-M."/>
            <person name="Kwon K.K."/>
            <person name="Park M.J."/>
            <person name="Yang S.-H."/>
        </authorList>
    </citation>
    <scope>NUCLEOTIDE SEQUENCE [LARGE SCALE GENOMIC DNA]</scope>
    <source>
        <strain evidence="1 2">MEBiC05379</strain>
    </source>
</reference>